<organism evidence="1">
    <name type="scientific">marine metagenome</name>
    <dbReference type="NCBI Taxonomy" id="408172"/>
    <lineage>
        <taxon>unclassified sequences</taxon>
        <taxon>metagenomes</taxon>
        <taxon>ecological metagenomes</taxon>
    </lineage>
</organism>
<dbReference type="EMBL" id="UINC01144620">
    <property type="protein sequence ID" value="SVD34243.1"/>
    <property type="molecule type" value="Genomic_DNA"/>
</dbReference>
<sequence>MKIALRWAWGRANDRMGAAYVAAAPNLTKGLLESTTYRVVNPDNDRARRFSMLLDFRQTDAIGIVGSIIGRHFLLQCWGSE</sequence>
<accession>A0A382UIZ7</accession>
<name>A0A382UIZ7_9ZZZZ</name>
<evidence type="ECO:0000313" key="1">
    <source>
        <dbReference type="EMBL" id="SVD34243.1"/>
    </source>
</evidence>
<dbReference type="AlphaFoldDB" id="A0A382UIZ7"/>
<gene>
    <name evidence="1" type="ORF">METZ01_LOCUS387097</name>
</gene>
<protein>
    <submittedName>
        <fullName evidence="1">Uncharacterized protein</fullName>
    </submittedName>
</protein>
<reference evidence="1" key="1">
    <citation type="submission" date="2018-05" db="EMBL/GenBank/DDBJ databases">
        <authorList>
            <person name="Lanie J.A."/>
            <person name="Ng W.-L."/>
            <person name="Kazmierczak K.M."/>
            <person name="Andrzejewski T.M."/>
            <person name="Davidsen T.M."/>
            <person name="Wayne K.J."/>
            <person name="Tettelin H."/>
            <person name="Glass J.I."/>
            <person name="Rusch D."/>
            <person name="Podicherti R."/>
            <person name="Tsui H.-C.T."/>
            <person name="Winkler M.E."/>
        </authorList>
    </citation>
    <scope>NUCLEOTIDE SEQUENCE</scope>
</reference>
<proteinExistence type="predicted"/>